<keyword evidence="6" id="KW-0479">Metal-binding</keyword>
<comment type="similarity">
    <text evidence="2">Belongs to the SNF5 family.</text>
</comment>
<dbReference type="GO" id="GO:0008270">
    <property type="term" value="F:zinc ion binding"/>
    <property type="evidence" value="ECO:0007669"/>
    <property type="project" value="UniProtKB-KW"/>
</dbReference>
<reference evidence="9 10" key="1">
    <citation type="submission" date="2015-06" db="EMBL/GenBank/DDBJ databases">
        <title>Expansion of signal transduction pathways in fungi by whole-genome duplication.</title>
        <authorList>
            <consortium name="DOE Joint Genome Institute"/>
            <person name="Corrochano L.M."/>
            <person name="Kuo A."/>
            <person name="Marcet-Houben M."/>
            <person name="Polaino S."/>
            <person name="Salamov A."/>
            <person name="Villalobos J.M."/>
            <person name="Alvarez M.I."/>
            <person name="Avalos J."/>
            <person name="Benito E.P."/>
            <person name="Benoit I."/>
            <person name="Burger G."/>
            <person name="Camino L.P."/>
            <person name="Canovas D."/>
            <person name="Cerda-Olmedo E."/>
            <person name="Cheng J.-F."/>
            <person name="Dominguez A."/>
            <person name="Elias M."/>
            <person name="Eslava A.P."/>
            <person name="Glaser F."/>
            <person name="Grimwood J."/>
            <person name="Gutierrez G."/>
            <person name="Heitman J."/>
            <person name="Henrissat B."/>
            <person name="Iturriaga E.A."/>
            <person name="Lang B.F."/>
            <person name="Lavin J.L."/>
            <person name="Lee S."/>
            <person name="Li W."/>
            <person name="Lindquist E."/>
            <person name="Lopez-Garcia S."/>
            <person name="Luque E.M."/>
            <person name="Marcos A.T."/>
            <person name="Martin J."/>
            <person name="Mccluskey K."/>
            <person name="Medina H.R."/>
            <person name="Miralles-Duran A."/>
            <person name="Miyazaki A."/>
            <person name="Munoz-Torres E."/>
            <person name="Oguiza J.A."/>
            <person name="Ohm R."/>
            <person name="Olmedo M."/>
            <person name="Orejas M."/>
            <person name="Ortiz-Castellanos L."/>
            <person name="Pisabarro A.G."/>
            <person name="Rodriguez-Romero J."/>
            <person name="Ruiz-Herrera J."/>
            <person name="Ruiz-Vazquez R."/>
            <person name="Sanz C."/>
            <person name="Schackwitz W."/>
            <person name="Schmutz J."/>
            <person name="Shahriari M."/>
            <person name="Shelest E."/>
            <person name="Silva-Franco F."/>
            <person name="Soanes D."/>
            <person name="Syed K."/>
            <person name="Tagua V.G."/>
            <person name="Talbot N.J."/>
            <person name="Thon M."/>
            <person name="De Vries R.P."/>
            <person name="Wiebenga A."/>
            <person name="Yadav J.S."/>
            <person name="Braun E.L."/>
            <person name="Baker S."/>
            <person name="Garre V."/>
            <person name="Horwitz B."/>
            <person name="Torres-Martinez S."/>
            <person name="Idnurm A."/>
            <person name="Herrera-Estrella A."/>
            <person name="Gabaldon T."/>
            <person name="Grigoriev I.V."/>
        </authorList>
    </citation>
    <scope>NUCLEOTIDE SEQUENCE [LARGE SCALE GENOMIC DNA]</scope>
    <source>
        <strain evidence="9 10">CBS 277.49</strain>
    </source>
</reference>
<proteinExistence type="inferred from homology"/>
<dbReference type="Pfam" id="PF04855">
    <property type="entry name" value="SNF5"/>
    <property type="match status" value="1"/>
</dbReference>
<evidence type="ECO:0000256" key="3">
    <source>
        <dbReference type="ARBA" id="ARBA00023015"/>
    </source>
</evidence>
<dbReference type="AlphaFoldDB" id="A0A162QFN6"/>
<keyword evidence="6" id="KW-0863">Zinc-finger</keyword>
<keyword evidence="10" id="KW-1185">Reference proteome</keyword>
<dbReference type="InterPro" id="IPR013088">
    <property type="entry name" value="Znf_NHR/GATA"/>
</dbReference>
<comment type="subcellular location">
    <subcellularLocation>
        <location evidence="1">Nucleus</location>
    </subcellularLocation>
</comment>
<feature type="compositionally biased region" description="Polar residues" evidence="7">
    <location>
        <begin position="114"/>
        <end position="127"/>
    </location>
</feature>
<protein>
    <submittedName>
        <fullName evidence="9">GATA-type zinc finger transcription factor</fullName>
    </submittedName>
</protein>
<dbReference type="OrthoDB" id="515064at2759"/>
<dbReference type="SUPFAM" id="SSF57716">
    <property type="entry name" value="Glucocorticoid receptor-like (DNA-binding domain)"/>
    <property type="match status" value="1"/>
</dbReference>
<evidence type="ECO:0000259" key="8">
    <source>
        <dbReference type="PROSITE" id="PS50114"/>
    </source>
</evidence>
<evidence type="ECO:0000256" key="7">
    <source>
        <dbReference type="SAM" id="MobiDB-lite"/>
    </source>
</evidence>
<evidence type="ECO:0000256" key="2">
    <source>
        <dbReference type="ARBA" id="ARBA00010239"/>
    </source>
</evidence>
<dbReference type="GO" id="GO:0006355">
    <property type="term" value="P:regulation of DNA-templated transcription"/>
    <property type="evidence" value="ECO:0007669"/>
    <property type="project" value="InterPro"/>
</dbReference>
<dbReference type="GO" id="GO:0006338">
    <property type="term" value="P:chromatin remodeling"/>
    <property type="evidence" value="ECO:0007669"/>
    <property type="project" value="InterPro"/>
</dbReference>
<dbReference type="InterPro" id="IPR000679">
    <property type="entry name" value="Znf_GATA"/>
</dbReference>
<name>A0A162QFN6_MUCCL</name>
<dbReference type="CDD" id="cd00202">
    <property type="entry name" value="ZnF_GATA"/>
    <property type="match status" value="1"/>
</dbReference>
<dbReference type="SMART" id="SM00401">
    <property type="entry name" value="ZnF_GATA"/>
    <property type="match status" value="1"/>
</dbReference>
<dbReference type="InterPro" id="IPR006939">
    <property type="entry name" value="SNF5"/>
</dbReference>
<dbReference type="Proteomes" id="UP000077051">
    <property type="component" value="Unassembled WGS sequence"/>
</dbReference>
<dbReference type="GO" id="GO:0000228">
    <property type="term" value="C:nuclear chromosome"/>
    <property type="evidence" value="ECO:0007669"/>
    <property type="project" value="InterPro"/>
</dbReference>
<dbReference type="EMBL" id="AMYB01000005">
    <property type="protein sequence ID" value="OAD01650.1"/>
    <property type="molecule type" value="Genomic_DNA"/>
</dbReference>
<evidence type="ECO:0000256" key="4">
    <source>
        <dbReference type="ARBA" id="ARBA00023163"/>
    </source>
</evidence>
<evidence type="ECO:0000256" key="6">
    <source>
        <dbReference type="PROSITE-ProRule" id="PRU00094"/>
    </source>
</evidence>
<comment type="caution">
    <text evidence="9">The sequence shown here is derived from an EMBL/GenBank/DDBJ whole genome shotgun (WGS) entry which is preliminary data.</text>
</comment>
<keyword evidence="4" id="KW-0804">Transcription</keyword>
<dbReference type="STRING" id="747725.A0A162QFN6"/>
<evidence type="ECO:0000256" key="5">
    <source>
        <dbReference type="ARBA" id="ARBA00023242"/>
    </source>
</evidence>
<dbReference type="PROSITE" id="PS50114">
    <property type="entry name" value="GATA_ZN_FINGER_2"/>
    <property type="match status" value="1"/>
</dbReference>
<feature type="compositionally biased region" description="Basic residues" evidence="7">
    <location>
        <begin position="490"/>
        <end position="502"/>
    </location>
</feature>
<feature type="region of interest" description="Disordered" evidence="7">
    <location>
        <begin position="95"/>
        <end position="127"/>
    </location>
</feature>
<feature type="region of interest" description="Disordered" evidence="7">
    <location>
        <begin position="485"/>
        <end position="504"/>
    </location>
</feature>
<accession>A0A162QFN6</accession>
<feature type="domain" description="GATA-type" evidence="8">
    <location>
        <begin position="611"/>
        <end position="657"/>
    </location>
</feature>
<evidence type="ECO:0000313" key="10">
    <source>
        <dbReference type="Proteomes" id="UP000077051"/>
    </source>
</evidence>
<keyword evidence="5" id="KW-0539">Nucleus</keyword>
<gene>
    <name evidence="9" type="ORF">MUCCIDRAFT_163620</name>
</gene>
<dbReference type="Gene3D" id="3.30.50.10">
    <property type="entry name" value="Erythroid Transcription Factor GATA-1, subunit A"/>
    <property type="match status" value="1"/>
</dbReference>
<dbReference type="GO" id="GO:0043565">
    <property type="term" value="F:sequence-specific DNA binding"/>
    <property type="evidence" value="ECO:0007669"/>
    <property type="project" value="InterPro"/>
</dbReference>
<dbReference type="PANTHER" id="PTHR10019">
    <property type="entry name" value="SNF5"/>
    <property type="match status" value="1"/>
</dbReference>
<keyword evidence="3" id="KW-0805">Transcription regulation</keyword>
<organism evidence="9 10">
    <name type="scientific">Mucor lusitanicus CBS 277.49</name>
    <dbReference type="NCBI Taxonomy" id="747725"/>
    <lineage>
        <taxon>Eukaryota</taxon>
        <taxon>Fungi</taxon>
        <taxon>Fungi incertae sedis</taxon>
        <taxon>Mucoromycota</taxon>
        <taxon>Mucoromycotina</taxon>
        <taxon>Mucoromycetes</taxon>
        <taxon>Mucorales</taxon>
        <taxon>Mucorineae</taxon>
        <taxon>Mucoraceae</taxon>
        <taxon>Mucor</taxon>
    </lineage>
</organism>
<evidence type="ECO:0000256" key="1">
    <source>
        <dbReference type="ARBA" id="ARBA00004123"/>
    </source>
</evidence>
<sequence>MQRNLLFLQQQQQQQQQQALARQAQQQRAAAAMAASSGGQVNTLTDPMSALWAQQQQQQQPNALLLQQQQQLENDARIKQQKLLQQQRLASMYAMQQKETPSQPAPAPAPLVQRASSTPSAVQPLSPSTHVISVKTELEQKNLDLYEGRDQQYQRTLDMQHKRHMQLAQSKKHEIDMANTERRLRSQSRGILTFGKGYDGYGNGTTSAVSGHGKVLLLPAEKKRKRQHHASALKLSYQHCLEQANKEEMLVPIRLDLEIDGYKIRDTFTWNMNESSITPEQFADITCEDLRLPPTVFSHLIAASIKEQIQEYFLNASSMISDEQQSQALDPYEEFMQCKKQKTAIYTPPTAEDHAKDNNGRVELRTLIRLDIIVGNRILNDQFEWDITCQHNSPESFAETMATDLGLGGEFKTAIAHSIREQVYVFIKSLLLTGYEFGDGPVENDDLRRSFLPAIRNAVRDHRLVERFTPSLIQVSDAEIAKIEKGRTRESRRKRRGVRNRKGVAATLPDREPVPTFRTIFASPPEHEMTDDQFLKSMQTAQDTTPSLHSQRKSAMKARMNIAAEAAGVSLTSGQLVANAADDNHVSAVDQVTHPVASKMMDASWKCLDCNCSPFMTTIIRAGPAGDRTLCNACGLYRYKFNSKRPQNYMDKEIKNDIPHLNDWQNYMAKYRA</sequence>
<evidence type="ECO:0000313" key="9">
    <source>
        <dbReference type="EMBL" id="OAD01650.1"/>
    </source>
</evidence>
<keyword evidence="6" id="KW-0862">Zinc</keyword>
<dbReference type="VEuPathDB" id="FungiDB:MUCCIDRAFT_163620"/>